<protein>
    <submittedName>
        <fullName evidence="2">Uncharacterized protein</fullName>
    </submittedName>
</protein>
<reference evidence="2" key="1">
    <citation type="submission" date="2018-05" db="EMBL/GenBank/DDBJ databases">
        <authorList>
            <person name="Lanie J.A."/>
            <person name="Ng W.-L."/>
            <person name="Kazmierczak K.M."/>
            <person name="Andrzejewski T.M."/>
            <person name="Davidsen T.M."/>
            <person name="Wayne K.J."/>
            <person name="Tettelin H."/>
            <person name="Glass J.I."/>
            <person name="Rusch D."/>
            <person name="Podicherti R."/>
            <person name="Tsui H.-C.T."/>
            <person name="Winkler M.E."/>
        </authorList>
    </citation>
    <scope>NUCLEOTIDE SEQUENCE</scope>
</reference>
<feature type="non-terminal residue" evidence="2">
    <location>
        <position position="1"/>
    </location>
</feature>
<keyword evidence="1" id="KW-1133">Transmembrane helix</keyword>
<keyword evidence="1" id="KW-0472">Membrane</keyword>
<sequence length="61" mass="6814">WSTLVFLQPVTIAIAYIGNTLSSFDEKKLADINITWIIITVSATLVFLAAIKYISRIIKNT</sequence>
<dbReference type="AlphaFoldDB" id="A0A382UZZ5"/>
<keyword evidence="1" id="KW-0812">Transmembrane</keyword>
<name>A0A382UZZ5_9ZZZZ</name>
<proteinExistence type="predicted"/>
<gene>
    <name evidence="2" type="ORF">METZ01_LOCUS392634</name>
</gene>
<dbReference type="EMBL" id="UINC01148094">
    <property type="protein sequence ID" value="SVD39780.1"/>
    <property type="molecule type" value="Genomic_DNA"/>
</dbReference>
<accession>A0A382UZZ5</accession>
<evidence type="ECO:0000256" key="1">
    <source>
        <dbReference type="SAM" id="Phobius"/>
    </source>
</evidence>
<organism evidence="2">
    <name type="scientific">marine metagenome</name>
    <dbReference type="NCBI Taxonomy" id="408172"/>
    <lineage>
        <taxon>unclassified sequences</taxon>
        <taxon>metagenomes</taxon>
        <taxon>ecological metagenomes</taxon>
    </lineage>
</organism>
<feature type="transmembrane region" description="Helical" evidence="1">
    <location>
        <begin position="34"/>
        <end position="54"/>
    </location>
</feature>
<evidence type="ECO:0000313" key="2">
    <source>
        <dbReference type="EMBL" id="SVD39780.1"/>
    </source>
</evidence>